<reference evidence="3 4" key="1">
    <citation type="journal article" date="2019" name="Nat. Ecol. Evol.">
        <title>Megaphylogeny resolves global patterns of mushroom evolution.</title>
        <authorList>
            <person name="Varga T."/>
            <person name="Krizsan K."/>
            <person name="Foldi C."/>
            <person name="Dima B."/>
            <person name="Sanchez-Garcia M."/>
            <person name="Sanchez-Ramirez S."/>
            <person name="Szollosi G.J."/>
            <person name="Szarkandi J.G."/>
            <person name="Papp V."/>
            <person name="Albert L."/>
            <person name="Andreopoulos W."/>
            <person name="Angelini C."/>
            <person name="Antonin V."/>
            <person name="Barry K.W."/>
            <person name="Bougher N.L."/>
            <person name="Buchanan P."/>
            <person name="Buyck B."/>
            <person name="Bense V."/>
            <person name="Catcheside P."/>
            <person name="Chovatia M."/>
            <person name="Cooper J."/>
            <person name="Damon W."/>
            <person name="Desjardin D."/>
            <person name="Finy P."/>
            <person name="Geml J."/>
            <person name="Haridas S."/>
            <person name="Hughes K."/>
            <person name="Justo A."/>
            <person name="Karasinski D."/>
            <person name="Kautmanova I."/>
            <person name="Kiss B."/>
            <person name="Kocsube S."/>
            <person name="Kotiranta H."/>
            <person name="LaButti K.M."/>
            <person name="Lechner B.E."/>
            <person name="Liimatainen K."/>
            <person name="Lipzen A."/>
            <person name="Lukacs Z."/>
            <person name="Mihaltcheva S."/>
            <person name="Morgado L.N."/>
            <person name="Niskanen T."/>
            <person name="Noordeloos M.E."/>
            <person name="Ohm R.A."/>
            <person name="Ortiz-Santana B."/>
            <person name="Ovrebo C."/>
            <person name="Racz N."/>
            <person name="Riley R."/>
            <person name="Savchenko A."/>
            <person name="Shiryaev A."/>
            <person name="Soop K."/>
            <person name="Spirin V."/>
            <person name="Szebenyi C."/>
            <person name="Tomsovsky M."/>
            <person name="Tulloss R.E."/>
            <person name="Uehling J."/>
            <person name="Grigoriev I.V."/>
            <person name="Vagvolgyi C."/>
            <person name="Papp T."/>
            <person name="Martin F.M."/>
            <person name="Miettinen O."/>
            <person name="Hibbett D.S."/>
            <person name="Nagy L.G."/>
        </authorList>
    </citation>
    <scope>NUCLEOTIDE SEQUENCE [LARGE SCALE GENOMIC DNA]</scope>
    <source>
        <strain evidence="3 4">CBS 962.96</strain>
    </source>
</reference>
<organism evidence="3 4">
    <name type="scientific">Dendrothele bispora (strain CBS 962.96)</name>
    <dbReference type="NCBI Taxonomy" id="1314807"/>
    <lineage>
        <taxon>Eukaryota</taxon>
        <taxon>Fungi</taxon>
        <taxon>Dikarya</taxon>
        <taxon>Basidiomycota</taxon>
        <taxon>Agaricomycotina</taxon>
        <taxon>Agaricomycetes</taxon>
        <taxon>Agaricomycetidae</taxon>
        <taxon>Agaricales</taxon>
        <taxon>Agaricales incertae sedis</taxon>
        <taxon>Dendrothele</taxon>
    </lineage>
</organism>
<feature type="region of interest" description="Disordered" evidence="1">
    <location>
        <begin position="134"/>
        <end position="159"/>
    </location>
</feature>
<sequence length="180" mass="19838">MGKQRLGSHRVSQSAVSFGAYAPDFIFVVWLNIVRLGIRIIRHAPVSICVHRGRTARASVMTMRSGCITRISVMGSSREHGDSTCTVSRSKFLSCGFISLQYLIFVLDRHQLTWIETDSVNSLGSFQAPTSQFKQAKDRKNREDSNYNTCSNPSSVGSMRSSRGTAVGCLRVLRLGACDA</sequence>
<proteinExistence type="predicted"/>
<evidence type="ECO:0000256" key="2">
    <source>
        <dbReference type="SAM" id="Phobius"/>
    </source>
</evidence>
<name>A0A4S8MXP7_DENBC</name>
<accession>A0A4S8MXP7</accession>
<feature type="compositionally biased region" description="Basic and acidic residues" evidence="1">
    <location>
        <begin position="135"/>
        <end position="145"/>
    </location>
</feature>
<dbReference type="Proteomes" id="UP000297245">
    <property type="component" value="Unassembled WGS sequence"/>
</dbReference>
<protein>
    <submittedName>
        <fullName evidence="3">Uncharacterized protein</fullName>
    </submittedName>
</protein>
<feature type="transmembrane region" description="Helical" evidence="2">
    <location>
        <begin position="20"/>
        <end position="38"/>
    </location>
</feature>
<keyword evidence="2" id="KW-0472">Membrane</keyword>
<gene>
    <name evidence="3" type="ORF">K435DRAFT_172787</name>
</gene>
<dbReference type="EMBL" id="ML179036">
    <property type="protein sequence ID" value="THV07902.1"/>
    <property type="molecule type" value="Genomic_DNA"/>
</dbReference>
<evidence type="ECO:0000313" key="3">
    <source>
        <dbReference type="EMBL" id="THV07902.1"/>
    </source>
</evidence>
<keyword evidence="2" id="KW-0812">Transmembrane</keyword>
<dbReference type="AlphaFoldDB" id="A0A4S8MXP7"/>
<evidence type="ECO:0000256" key="1">
    <source>
        <dbReference type="SAM" id="MobiDB-lite"/>
    </source>
</evidence>
<keyword evidence="2" id="KW-1133">Transmembrane helix</keyword>
<keyword evidence="4" id="KW-1185">Reference proteome</keyword>
<feature type="compositionally biased region" description="Polar residues" evidence="1">
    <location>
        <begin position="146"/>
        <end position="159"/>
    </location>
</feature>
<evidence type="ECO:0000313" key="4">
    <source>
        <dbReference type="Proteomes" id="UP000297245"/>
    </source>
</evidence>